<dbReference type="InterPro" id="IPR023837">
    <property type="entry name" value="EccCb-like_Actinobacteria"/>
</dbReference>
<keyword evidence="14" id="KW-1185">Reference proteome</keyword>
<dbReference type="NCBIfam" id="TIGR03925">
    <property type="entry name" value="T7SS_EccC_b"/>
    <property type="match status" value="1"/>
</dbReference>
<evidence type="ECO:0000256" key="8">
    <source>
        <dbReference type="ARBA" id="ARBA00023136"/>
    </source>
</evidence>
<feature type="binding site" evidence="9">
    <location>
        <begin position="1103"/>
        <end position="1110"/>
    </location>
    <ligand>
        <name>ATP</name>
        <dbReference type="ChEBI" id="CHEBI:30616"/>
    </ligand>
</feature>
<dbReference type="InterPro" id="IPR050206">
    <property type="entry name" value="FtsK/SpoIIIE/SftA"/>
</dbReference>
<keyword evidence="4" id="KW-0677">Repeat</keyword>
<dbReference type="InterPro" id="IPR027417">
    <property type="entry name" value="P-loop_NTPase"/>
</dbReference>
<evidence type="ECO:0000313" key="14">
    <source>
        <dbReference type="Proteomes" id="UP001500503"/>
    </source>
</evidence>
<dbReference type="Gene3D" id="3.40.50.300">
    <property type="entry name" value="P-loop containing nucleotide triphosphate hydrolases"/>
    <property type="match status" value="3"/>
</dbReference>
<evidence type="ECO:0000256" key="6">
    <source>
        <dbReference type="ARBA" id="ARBA00022840"/>
    </source>
</evidence>
<dbReference type="PANTHER" id="PTHR22683:SF1">
    <property type="entry name" value="TYPE VII SECRETION SYSTEM PROTEIN ESSC"/>
    <property type="match status" value="1"/>
</dbReference>
<feature type="region of interest" description="Disordered" evidence="10">
    <location>
        <begin position="713"/>
        <end position="733"/>
    </location>
</feature>
<dbReference type="NCBIfam" id="TIGR03924">
    <property type="entry name" value="T7SS_EccC_a"/>
    <property type="match status" value="1"/>
</dbReference>
<evidence type="ECO:0000256" key="5">
    <source>
        <dbReference type="ARBA" id="ARBA00022741"/>
    </source>
</evidence>
<evidence type="ECO:0000259" key="12">
    <source>
        <dbReference type="PROSITE" id="PS50901"/>
    </source>
</evidence>
<feature type="domain" description="FtsK" evidence="12">
    <location>
        <begin position="806"/>
        <end position="991"/>
    </location>
</feature>
<name>A0ABP8PXP3_9ACTN</name>
<keyword evidence="2" id="KW-1003">Cell membrane</keyword>
<organism evidence="13 14">
    <name type="scientific">Actinoallomurus oryzae</name>
    <dbReference type="NCBI Taxonomy" id="502180"/>
    <lineage>
        <taxon>Bacteria</taxon>
        <taxon>Bacillati</taxon>
        <taxon>Actinomycetota</taxon>
        <taxon>Actinomycetes</taxon>
        <taxon>Streptosporangiales</taxon>
        <taxon>Thermomonosporaceae</taxon>
        <taxon>Actinoallomurus</taxon>
    </lineage>
</organism>
<sequence>MPRAEIVIEAPPELPRTTDTGFHNTLTYLALAGGCATMVLVLIDDRADRLLKIAILVLALTVMMAVAGQLGRKSAHEPSASMRPAAARRDYLRYLRQIHTRLSRIARDQRAALTWMHPAPERLWSLVTSSRLWERRPDDSDFGVARFGTGPQQLAAELVRPETPPVDDLEPVSAEALRRLLASHSILPDAPVGIALQAFGRIVLSGERDAVCGMLRAAIMQLAAFHAPEDLRISVCASTDRVPYWEWIKWLPHASHPTARDAAGPTRLFADDLTELENLLDLGYRPRRSRHGDPFQAPFHVVILDGGVVTPDSSLGAEGLAGVCVIDVGGATSGATSGWPDDTTLSLEVSYDQVRVRDHPAGEPVWTPDHVGFPQAEALARQLAPLRISPVRTPGEDYTAASMALPSLLGVPDARGADPEVLWRQRAHRDRLRVPIGVDTDGRPVELDIKASAEGGDGPHGLLIGATGSGKSSLLRTLVLGLAMTHSPEVVNFVLVDFKGAATFLGLDGLQHVAALITDLEDELPLVDRLYDALHGEMVRRQELLRTAGNHASLRDYEAARERGAQIPPMPTLFVVLDEFSELLSAKPDFIDLFVMIGRLGRSVGVHLLLASHRLEEGKLRGLETYLSYRIGLRTFSASESRAVLGVPDAYELPRAPGNGYLKINNDSMVRFMAASVSGAYEPGRSGAPGPYARQGRDDARAAQVVPFVTGRVDPEATETPGPPTVRDDEEDERSVLDVVVERLAGQGPPAHRIWLPPLEESPTLDRLLPPLRTTPDLGLTTADWEGRGRLNAAVAAVDRPSDQRRETLWLGLSGSTGHVAVVGAPQSGKSTVLRTLIASLALTHTPQEVWIYCLDLGGGALGGLRALPHVGGVADRLDPDRVHRTLAEVAAILAERERRFAEQGVDGVEAYRRAHGSGLADVFLVVDNWLGVRQDFEQAETVITDLATRGLAYGVHVVASANRWYDFRASIRDMFGSRLELRLGDPADSAFDRKAAANVPERRPGRGITPDGLHFLAALPRIDGVSGTDDLADGVRRLADAVSESWTGPAAPQVRMLPAVLPSSALPAAEETGRRVPIGIDEDALAPVLLDFDAAPHFLVIGESECGKSNLLRQIASALTERYTPDEARFVVFDYRQSLLQATESEHRIGYAASVSAAERLVRDVRDSLARRLPSADVTPQQLRARSWWKGPEVFVLADDYELVAAPSGNPLLPLAEFVSTARDVGLHVIVARGIGGAGRGMFDPIIQRVTDMASPALIMSGGRDEGVLAGVRPRPFPQGRGVLTDRRSGSRVVQTALYGGGEPGGVGRALETPTDV</sequence>
<keyword evidence="6 9" id="KW-0067">ATP-binding</keyword>
<keyword evidence="5 9" id="KW-0547">Nucleotide-binding</keyword>
<dbReference type="InterPro" id="IPR023836">
    <property type="entry name" value="EccCa-like_Actinobacteria"/>
</dbReference>
<evidence type="ECO:0000256" key="7">
    <source>
        <dbReference type="ARBA" id="ARBA00022989"/>
    </source>
</evidence>
<keyword evidence="7 11" id="KW-1133">Transmembrane helix</keyword>
<dbReference type="Pfam" id="PF01580">
    <property type="entry name" value="FtsK_SpoIIIE"/>
    <property type="match status" value="3"/>
</dbReference>
<dbReference type="SMART" id="SM00382">
    <property type="entry name" value="AAA"/>
    <property type="match status" value="3"/>
</dbReference>
<feature type="transmembrane region" description="Helical" evidence="11">
    <location>
        <begin position="50"/>
        <end position="71"/>
    </location>
</feature>
<gene>
    <name evidence="13" type="ORF">GCM10023191_030650</name>
</gene>
<keyword evidence="8 11" id="KW-0472">Membrane</keyword>
<feature type="transmembrane region" description="Helical" evidence="11">
    <location>
        <begin position="25"/>
        <end position="43"/>
    </location>
</feature>
<comment type="caution">
    <text evidence="13">The sequence shown here is derived from an EMBL/GenBank/DDBJ whole genome shotgun (WGS) entry which is preliminary data.</text>
</comment>
<dbReference type="SUPFAM" id="SSF52540">
    <property type="entry name" value="P-loop containing nucleoside triphosphate hydrolases"/>
    <property type="match status" value="3"/>
</dbReference>
<dbReference type="PROSITE" id="PS50901">
    <property type="entry name" value="FTSK"/>
    <property type="match status" value="3"/>
</dbReference>
<dbReference type="InterPro" id="IPR003593">
    <property type="entry name" value="AAA+_ATPase"/>
</dbReference>
<dbReference type="PANTHER" id="PTHR22683">
    <property type="entry name" value="SPORULATION PROTEIN RELATED"/>
    <property type="match status" value="1"/>
</dbReference>
<feature type="domain" description="FtsK" evidence="12">
    <location>
        <begin position="1086"/>
        <end position="1269"/>
    </location>
</feature>
<evidence type="ECO:0000256" key="9">
    <source>
        <dbReference type="PROSITE-ProRule" id="PRU00289"/>
    </source>
</evidence>
<feature type="binding site" evidence="9">
    <location>
        <begin position="465"/>
        <end position="472"/>
    </location>
    <ligand>
        <name>ATP</name>
        <dbReference type="ChEBI" id="CHEBI:30616"/>
    </ligand>
</feature>
<evidence type="ECO:0000256" key="2">
    <source>
        <dbReference type="ARBA" id="ARBA00022475"/>
    </source>
</evidence>
<evidence type="ECO:0000256" key="10">
    <source>
        <dbReference type="SAM" id="MobiDB-lite"/>
    </source>
</evidence>
<dbReference type="PROSITE" id="PS51257">
    <property type="entry name" value="PROKAR_LIPOPROTEIN"/>
    <property type="match status" value="1"/>
</dbReference>
<proteinExistence type="predicted"/>
<evidence type="ECO:0000256" key="1">
    <source>
        <dbReference type="ARBA" id="ARBA00004651"/>
    </source>
</evidence>
<reference evidence="14" key="1">
    <citation type="journal article" date="2019" name="Int. J. Syst. Evol. Microbiol.">
        <title>The Global Catalogue of Microorganisms (GCM) 10K type strain sequencing project: providing services to taxonomists for standard genome sequencing and annotation.</title>
        <authorList>
            <consortium name="The Broad Institute Genomics Platform"/>
            <consortium name="The Broad Institute Genome Sequencing Center for Infectious Disease"/>
            <person name="Wu L."/>
            <person name="Ma J."/>
        </authorList>
    </citation>
    <scope>NUCLEOTIDE SEQUENCE [LARGE SCALE GENOMIC DNA]</scope>
    <source>
        <strain evidence="14">JCM 17933</strain>
    </source>
</reference>
<protein>
    <submittedName>
        <fullName evidence="13">Type VII secretion protein EccC</fullName>
    </submittedName>
</protein>
<evidence type="ECO:0000256" key="3">
    <source>
        <dbReference type="ARBA" id="ARBA00022692"/>
    </source>
</evidence>
<accession>A0ABP8PXP3</accession>
<dbReference type="InterPro" id="IPR002543">
    <property type="entry name" value="FtsK_dom"/>
</dbReference>
<feature type="binding site" evidence="9">
    <location>
        <begin position="824"/>
        <end position="831"/>
    </location>
    <ligand>
        <name>ATP</name>
        <dbReference type="ChEBI" id="CHEBI:30616"/>
    </ligand>
</feature>
<dbReference type="Proteomes" id="UP001500503">
    <property type="component" value="Unassembled WGS sequence"/>
</dbReference>
<comment type="subcellular location">
    <subcellularLocation>
        <location evidence="1">Cell membrane</location>
        <topology evidence="1">Multi-pass membrane protein</topology>
    </subcellularLocation>
</comment>
<dbReference type="EMBL" id="BAABHF010000019">
    <property type="protein sequence ID" value="GAA4493349.1"/>
    <property type="molecule type" value="Genomic_DNA"/>
</dbReference>
<feature type="domain" description="FtsK" evidence="12">
    <location>
        <begin position="442"/>
        <end position="642"/>
    </location>
</feature>
<keyword evidence="3 11" id="KW-0812">Transmembrane</keyword>
<evidence type="ECO:0000256" key="11">
    <source>
        <dbReference type="SAM" id="Phobius"/>
    </source>
</evidence>
<evidence type="ECO:0000313" key="13">
    <source>
        <dbReference type="EMBL" id="GAA4493349.1"/>
    </source>
</evidence>
<dbReference type="CDD" id="cd00267">
    <property type="entry name" value="ABC_ATPase"/>
    <property type="match status" value="1"/>
</dbReference>
<evidence type="ECO:0000256" key="4">
    <source>
        <dbReference type="ARBA" id="ARBA00022737"/>
    </source>
</evidence>